<dbReference type="AlphaFoldDB" id="A0A0S4ITZ9"/>
<sequence>MPSQPSSLERKLIVLLIGCKDLPGHRATGVNDAYVSLKIMEEYYKADEVSVATPEVLQLTTSDVVGDNGFGDLLQPNESVNVESLAHTAVISSDGSPMNSVEGGTPALGGRRQSVAFSPTVMSERKTSFSAPRRQSMRRQSMRRGSSFSGNSLPDTKNLEKVVEMLDGQKYQSSLKQSTSNPEYGQVFVFDHLQIPLRRRSNSMLLNNTLTGGSDPTIARRLHVDRKKINGKFTLRLEVMDTTSSKGLGERFCFGEVQLGELQQGKRTTLWVPLDTDTSVDNIIRPSTAALESLDGLAETQAEMEARIAKYEKRPKIGLVLEPVNFGVLPESVRNESTDEAILRALKEELGTIFESSLLRKLHSFLTSADEQGVEWFEREDVVEMILELYFFTGTSAPPDVDIVEEVQYLMALFDRAPDEGVNISELCGILKMSKFAVSIHPRWLVGRKLSVVTASSIAGALWDPAALPPPFEYAGYRRANGAVYEKTKRPTMPKLPLYAVKAYVNLYNELYADEEARHAKIELERLALEEEDEARRQRDEEDHKRGHYRDDTTPMFLPKSDKNRRYTEDREERSLAQLFAPPRVRTARDDDLPSTFHEHIDKKIVEYALLQQCQVKDSVLVCCRVRGGRYINCSFECCVLDQAVEVVDASFIRCCDVTQCRISGSTPVNCRMAYTALRECPLVPQCSLYSCDISNGSVVVQSYLRECTIDPTVKDEGANKFDVCRFAEKTRQTLMDKLLESPASLLGE</sequence>
<accession>A0A0S4ITZ9</accession>
<gene>
    <name evidence="2" type="ORF">BSAL_67260</name>
</gene>
<feature type="region of interest" description="Disordered" evidence="1">
    <location>
        <begin position="532"/>
        <end position="572"/>
    </location>
</feature>
<dbReference type="VEuPathDB" id="TriTrypDB:BSAL_67260"/>
<dbReference type="SUPFAM" id="SSF49562">
    <property type="entry name" value="C2 domain (Calcium/lipid-binding domain, CaLB)"/>
    <property type="match status" value="1"/>
</dbReference>
<keyword evidence="3" id="KW-1185">Reference proteome</keyword>
<organism evidence="2 3">
    <name type="scientific">Bodo saltans</name>
    <name type="common">Flagellated protozoan</name>
    <dbReference type="NCBI Taxonomy" id="75058"/>
    <lineage>
        <taxon>Eukaryota</taxon>
        <taxon>Discoba</taxon>
        <taxon>Euglenozoa</taxon>
        <taxon>Kinetoplastea</taxon>
        <taxon>Metakinetoplastina</taxon>
        <taxon>Eubodonida</taxon>
        <taxon>Bodonidae</taxon>
        <taxon>Bodo</taxon>
    </lineage>
</organism>
<evidence type="ECO:0000313" key="3">
    <source>
        <dbReference type="Proteomes" id="UP000051952"/>
    </source>
</evidence>
<feature type="compositionally biased region" description="Basic and acidic residues" evidence="1">
    <location>
        <begin position="560"/>
        <end position="572"/>
    </location>
</feature>
<dbReference type="InterPro" id="IPR035892">
    <property type="entry name" value="C2_domain_sf"/>
</dbReference>
<name>A0A0S4ITZ9_BODSA</name>
<reference evidence="3" key="1">
    <citation type="submission" date="2015-09" db="EMBL/GenBank/DDBJ databases">
        <authorList>
            <consortium name="Pathogen Informatics"/>
        </authorList>
    </citation>
    <scope>NUCLEOTIDE SEQUENCE [LARGE SCALE GENOMIC DNA]</scope>
    <source>
        <strain evidence="3">Lake Konstanz</strain>
    </source>
</reference>
<evidence type="ECO:0000313" key="2">
    <source>
        <dbReference type="EMBL" id="CUF92280.1"/>
    </source>
</evidence>
<feature type="region of interest" description="Disordered" evidence="1">
    <location>
        <begin position="120"/>
        <end position="155"/>
    </location>
</feature>
<dbReference type="Gene3D" id="2.60.40.150">
    <property type="entry name" value="C2 domain"/>
    <property type="match status" value="1"/>
</dbReference>
<proteinExistence type="predicted"/>
<dbReference type="EMBL" id="CYKH01000450">
    <property type="protein sequence ID" value="CUF92280.1"/>
    <property type="molecule type" value="Genomic_DNA"/>
</dbReference>
<evidence type="ECO:0008006" key="4">
    <source>
        <dbReference type="Google" id="ProtNLM"/>
    </source>
</evidence>
<dbReference type="Proteomes" id="UP000051952">
    <property type="component" value="Unassembled WGS sequence"/>
</dbReference>
<evidence type="ECO:0000256" key="1">
    <source>
        <dbReference type="SAM" id="MobiDB-lite"/>
    </source>
</evidence>
<protein>
    <recommendedName>
        <fullName evidence="4">C2 domain-containing protein</fullName>
    </recommendedName>
</protein>
<feature type="compositionally biased region" description="Basic and acidic residues" evidence="1">
    <location>
        <begin position="532"/>
        <end position="553"/>
    </location>
</feature>